<dbReference type="eggNOG" id="KOG3380">
    <property type="taxonomic scope" value="Eukaryota"/>
</dbReference>
<accession>C3Y7E8</accession>
<feature type="compositionally biased region" description="Basic residues" evidence="6">
    <location>
        <begin position="317"/>
        <end position="343"/>
    </location>
</feature>
<proteinExistence type="inferred from homology"/>
<dbReference type="EMBL" id="GG666489">
    <property type="protein sequence ID" value="EEN63776.1"/>
    <property type="molecule type" value="Genomic_DNA"/>
</dbReference>
<dbReference type="Pfam" id="PF00024">
    <property type="entry name" value="PAN_1"/>
    <property type="match status" value="1"/>
</dbReference>
<dbReference type="PANTHER" id="PTHR11362:SF147">
    <property type="entry name" value="PHOSPHATIDYLETHANOLAMINE BINDING PROTEIN"/>
    <property type="match status" value="1"/>
</dbReference>
<keyword evidence="5" id="KW-0206">Cytoskeleton</keyword>
<dbReference type="GO" id="GO:0005885">
    <property type="term" value="C:Arp2/3 protein complex"/>
    <property type="evidence" value="ECO:0007669"/>
    <property type="project" value="InterPro"/>
</dbReference>
<sequence>MDMQLFMDQAGRLVLRVLLTFKKSEVDKGIKALDSQQLDLLMKYIYRGFANPADDSSSSALLIWHEKGRIIPTESSGIVSSVMEAGAAVIGRVEPSLDRVKRQNGEAKDDAAMKQFIWTPGVAATVKDGMETSLQAETPSECAARCMEKGRADCLSFEYVKVRKMCLLKKGNSYTVGLRLRLEASSDFYELREELKPQLVKPKGEESSVARAKSEPNRVDPSKPEKKAESGERRGGGKNRGKGGKGRNRGKDRNRQDEESFLRKQGDKEEELDDTDVTTPATELTTPGKEIQKPEIVTTTTPTPTANNEPSKEDKKKKGGKKREKGKKRKEGRRKGGKGKKRNGKEDNNRVASKFKEAGIIPDVLDNPPKEKAEVKFDDVRVSFGKTLTPTDTKNEPKVTWPVKDGQLYTLVMIDPDSPSRADPRYSQWKHWLVGNIPGNDVTRGDVISEYISPIPPVGTGLHRYVILVYKQTKMLDFDEPRQTSIAARGRGLWKVQAFAEKYELGNPVAGNYFEAEWDKWVPKVYDQLATNRKK</sequence>
<feature type="compositionally biased region" description="Basic and acidic residues" evidence="6">
    <location>
        <begin position="344"/>
        <end position="354"/>
    </location>
</feature>
<gene>
    <name evidence="8" type="ORF">BRAFLDRAFT_123247</name>
</gene>
<dbReference type="CDD" id="cd01099">
    <property type="entry name" value="PAN_AP_HGF"/>
    <property type="match status" value="1"/>
</dbReference>
<dbReference type="InterPro" id="IPR003609">
    <property type="entry name" value="Pan_app"/>
</dbReference>
<keyword evidence="4" id="KW-0963">Cytoplasm</keyword>
<dbReference type="Pfam" id="PF01161">
    <property type="entry name" value="PBP"/>
    <property type="match status" value="1"/>
</dbReference>
<name>C3Y7E8_BRAFL</name>
<feature type="compositionally biased region" description="Basic and acidic residues" evidence="6">
    <location>
        <begin position="200"/>
        <end position="235"/>
    </location>
</feature>
<comment type="subcellular location">
    <subcellularLocation>
        <location evidence="1">Cytoplasm</location>
        <location evidence="1">Cytoskeleton</location>
    </subcellularLocation>
</comment>
<feature type="compositionally biased region" description="Basic and acidic residues" evidence="6">
    <location>
        <begin position="249"/>
        <end position="267"/>
    </location>
</feature>
<dbReference type="InterPro" id="IPR036610">
    <property type="entry name" value="PEBP-like_sf"/>
</dbReference>
<protein>
    <recommendedName>
        <fullName evidence="7">Apple domain-containing protein</fullName>
    </recommendedName>
</protein>
<evidence type="ECO:0000256" key="3">
    <source>
        <dbReference type="ARBA" id="ARBA00007091"/>
    </source>
</evidence>
<comment type="similarity">
    <text evidence="3">Belongs to the phosphatidylethanolamine-binding protein family.</text>
</comment>
<dbReference type="InterPro" id="IPR006789">
    <property type="entry name" value="ARPC5"/>
</dbReference>
<evidence type="ECO:0000256" key="1">
    <source>
        <dbReference type="ARBA" id="ARBA00004245"/>
    </source>
</evidence>
<dbReference type="SUPFAM" id="SSF69103">
    <property type="entry name" value="Arp2/3 complex 16 kDa subunit ARPC5"/>
    <property type="match status" value="1"/>
</dbReference>
<dbReference type="Gene3D" id="1.25.40.190">
    <property type="entry name" value="Actin-related protein 2/3 complex subunit 5"/>
    <property type="match status" value="1"/>
</dbReference>
<evidence type="ECO:0000256" key="4">
    <source>
        <dbReference type="ARBA" id="ARBA00022490"/>
    </source>
</evidence>
<dbReference type="AlphaFoldDB" id="C3Y7E8"/>
<dbReference type="eggNOG" id="KOG3346">
    <property type="taxonomic scope" value="Eukaryota"/>
</dbReference>
<evidence type="ECO:0000259" key="7">
    <source>
        <dbReference type="PROSITE" id="PS50948"/>
    </source>
</evidence>
<dbReference type="Gene3D" id="3.90.280.10">
    <property type="entry name" value="PEBP-like"/>
    <property type="match status" value="1"/>
</dbReference>
<dbReference type="Gene3D" id="3.50.4.10">
    <property type="entry name" value="Hepatocyte Growth Factor"/>
    <property type="match status" value="1"/>
</dbReference>
<comment type="similarity">
    <text evidence="2">Belongs to the ARPC5 family.</text>
</comment>
<dbReference type="STRING" id="7739.C3Y7E8"/>
<dbReference type="PROSITE" id="PS50948">
    <property type="entry name" value="PAN"/>
    <property type="match status" value="1"/>
</dbReference>
<dbReference type="Pfam" id="PF04699">
    <property type="entry name" value="P16-Arc"/>
    <property type="match status" value="1"/>
</dbReference>
<dbReference type="SUPFAM" id="SSF57414">
    <property type="entry name" value="Hairpin loop containing domain-like"/>
    <property type="match status" value="1"/>
</dbReference>
<evidence type="ECO:0000256" key="5">
    <source>
        <dbReference type="ARBA" id="ARBA00023212"/>
    </source>
</evidence>
<dbReference type="InParanoid" id="C3Y7E8"/>
<dbReference type="SUPFAM" id="SSF49777">
    <property type="entry name" value="PEBP-like"/>
    <property type="match status" value="1"/>
</dbReference>
<evidence type="ECO:0000256" key="6">
    <source>
        <dbReference type="SAM" id="MobiDB-lite"/>
    </source>
</evidence>
<feature type="region of interest" description="Disordered" evidence="6">
    <location>
        <begin position="200"/>
        <end position="354"/>
    </location>
</feature>
<dbReference type="InterPro" id="IPR001858">
    <property type="entry name" value="Phosphatidylethanolamine-bd_CS"/>
</dbReference>
<feature type="compositionally biased region" description="Basic residues" evidence="6">
    <location>
        <begin position="236"/>
        <end position="248"/>
    </location>
</feature>
<dbReference type="PROSITE" id="PS01220">
    <property type="entry name" value="PBP"/>
    <property type="match status" value="1"/>
</dbReference>
<organism>
    <name type="scientific">Branchiostoma floridae</name>
    <name type="common">Florida lancelet</name>
    <name type="synonym">Amphioxus</name>
    <dbReference type="NCBI Taxonomy" id="7739"/>
    <lineage>
        <taxon>Eukaryota</taxon>
        <taxon>Metazoa</taxon>
        <taxon>Chordata</taxon>
        <taxon>Cephalochordata</taxon>
        <taxon>Leptocardii</taxon>
        <taxon>Amphioxiformes</taxon>
        <taxon>Branchiostomatidae</taxon>
        <taxon>Branchiostoma</taxon>
    </lineage>
</organism>
<evidence type="ECO:0000256" key="2">
    <source>
        <dbReference type="ARBA" id="ARBA00006084"/>
    </source>
</evidence>
<reference evidence="8" key="1">
    <citation type="journal article" date="2008" name="Nature">
        <title>The amphioxus genome and the evolution of the chordate karyotype.</title>
        <authorList>
            <consortium name="US DOE Joint Genome Institute (JGI-PGF)"/>
            <person name="Putnam N.H."/>
            <person name="Butts T."/>
            <person name="Ferrier D.E.K."/>
            <person name="Furlong R.F."/>
            <person name="Hellsten U."/>
            <person name="Kawashima T."/>
            <person name="Robinson-Rechavi M."/>
            <person name="Shoguchi E."/>
            <person name="Terry A."/>
            <person name="Yu J.-K."/>
            <person name="Benito-Gutierrez E.L."/>
            <person name="Dubchak I."/>
            <person name="Garcia-Fernandez J."/>
            <person name="Gibson-Brown J.J."/>
            <person name="Grigoriev I.V."/>
            <person name="Horton A.C."/>
            <person name="de Jong P.J."/>
            <person name="Jurka J."/>
            <person name="Kapitonov V.V."/>
            <person name="Kohara Y."/>
            <person name="Kuroki Y."/>
            <person name="Lindquist E."/>
            <person name="Lucas S."/>
            <person name="Osoegawa K."/>
            <person name="Pennacchio L.A."/>
            <person name="Salamov A.A."/>
            <person name="Satou Y."/>
            <person name="Sauka-Spengler T."/>
            <person name="Schmutz J."/>
            <person name="Shin-I T."/>
            <person name="Toyoda A."/>
            <person name="Bronner-Fraser M."/>
            <person name="Fujiyama A."/>
            <person name="Holland L.Z."/>
            <person name="Holland P.W.H."/>
            <person name="Satoh N."/>
            <person name="Rokhsar D.S."/>
        </authorList>
    </citation>
    <scope>NUCLEOTIDE SEQUENCE [LARGE SCALE GENOMIC DNA]</scope>
    <source>
        <strain evidence="8">S238N-H82</strain>
        <tissue evidence="8">Testes</tissue>
    </source>
</reference>
<dbReference type="GO" id="GO:0034314">
    <property type="term" value="P:Arp2/3 complex-mediated actin nucleation"/>
    <property type="evidence" value="ECO:0007669"/>
    <property type="project" value="InterPro"/>
</dbReference>
<feature type="domain" description="Apple" evidence="7">
    <location>
        <begin position="111"/>
        <end position="193"/>
    </location>
</feature>
<evidence type="ECO:0000313" key="8">
    <source>
        <dbReference type="EMBL" id="EEN63776.1"/>
    </source>
</evidence>
<dbReference type="PANTHER" id="PTHR11362">
    <property type="entry name" value="PHOSPHATIDYLETHANOLAMINE-BINDING PROTEIN"/>
    <property type="match status" value="1"/>
</dbReference>
<dbReference type="InterPro" id="IPR035810">
    <property type="entry name" value="PEBP_euk"/>
</dbReference>
<dbReference type="GO" id="GO:0030833">
    <property type="term" value="P:regulation of actin filament polymerization"/>
    <property type="evidence" value="ECO:0007669"/>
    <property type="project" value="InterPro"/>
</dbReference>
<dbReference type="InterPro" id="IPR008914">
    <property type="entry name" value="PEBP"/>
</dbReference>
<dbReference type="InterPro" id="IPR036743">
    <property type="entry name" value="ARPC5_sf"/>
</dbReference>
<dbReference type="CDD" id="cd00866">
    <property type="entry name" value="PEBP_euk"/>
    <property type="match status" value="1"/>
</dbReference>